<protein>
    <submittedName>
        <fullName evidence="1">Uncharacterized protein</fullName>
    </submittedName>
</protein>
<accession>U4LKH0</accession>
<sequence length="38" mass="4871">MVRRRWLISVWWRRLSIIPLVSAWKLQFQFSHDHHNRN</sequence>
<proteinExistence type="predicted"/>
<keyword evidence="2" id="KW-1185">Reference proteome</keyword>
<gene>
    <name evidence="1" type="ORF">PCON_07652</name>
</gene>
<organism evidence="1 2">
    <name type="scientific">Pyronema omphalodes (strain CBS 100304)</name>
    <name type="common">Pyronema confluens</name>
    <dbReference type="NCBI Taxonomy" id="1076935"/>
    <lineage>
        <taxon>Eukaryota</taxon>
        <taxon>Fungi</taxon>
        <taxon>Dikarya</taxon>
        <taxon>Ascomycota</taxon>
        <taxon>Pezizomycotina</taxon>
        <taxon>Pezizomycetes</taxon>
        <taxon>Pezizales</taxon>
        <taxon>Pyronemataceae</taxon>
        <taxon>Pyronema</taxon>
    </lineage>
</organism>
<dbReference type="EMBL" id="HF935391">
    <property type="protein sequence ID" value="CCX29855.1"/>
    <property type="molecule type" value="Genomic_DNA"/>
</dbReference>
<dbReference type="AlphaFoldDB" id="U4LKH0"/>
<evidence type="ECO:0000313" key="2">
    <source>
        <dbReference type="Proteomes" id="UP000018144"/>
    </source>
</evidence>
<dbReference type="Proteomes" id="UP000018144">
    <property type="component" value="Unassembled WGS sequence"/>
</dbReference>
<reference evidence="1 2" key="1">
    <citation type="journal article" date="2013" name="PLoS Genet.">
        <title>The genome and development-dependent transcriptomes of Pyronema confluens: a window into fungal evolution.</title>
        <authorList>
            <person name="Traeger S."/>
            <person name="Altegoer F."/>
            <person name="Freitag M."/>
            <person name="Gabaldon T."/>
            <person name="Kempken F."/>
            <person name="Kumar A."/>
            <person name="Marcet-Houben M."/>
            <person name="Poggeler S."/>
            <person name="Stajich J.E."/>
            <person name="Nowrousian M."/>
        </authorList>
    </citation>
    <scope>NUCLEOTIDE SEQUENCE [LARGE SCALE GENOMIC DNA]</scope>
    <source>
        <strain evidence="2">CBS 100304</strain>
        <tissue evidence="1">Vegetative mycelium</tissue>
    </source>
</reference>
<evidence type="ECO:0000313" key="1">
    <source>
        <dbReference type="EMBL" id="CCX29855.1"/>
    </source>
</evidence>
<name>U4LKH0_PYROM</name>